<dbReference type="InterPro" id="IPR025194">
    <property type="entry name" value="RodZ-like_C"/>
</dbReference>
<comment type="caution">
    <text evidence="3">The sequence shown here is derived from an EMBL/GenBank/DDBJ whole genome shotgun (WGS) entry which is preliminary data.</text>
</comment>
<dbReference type="Pfam" id="PF13464">
    <property type="entry name" value="RodZ_C"/>
    <property type="match status" value="1"/>
</dbReference>
<sequence length="115" mass="12208">APSGPQEGAAPAREEAGLGTGLSGVTSSERKAEEVRLTVSAIERVWVRVTDAEGDNRFSGVMEEGDVRAWVHPDELRLHVGKASAVRLTVNDEHLGRPGTAARVGRFTFSATDLA</sequence>
<dbReference type="InterPro" id="IPR050400">
    <property type="entry name" value="Bact_Cytoskel_RodZ"/>
</dbReference>
<protein>
    <submittedName>
        <fullName evidence="3">DUF4115 domain-containing protein</fullName>
    </submittedName>
</protein>
<gene>
    <name evidence="3" type="ORF">ACFQZU_15400</name>
</gene>
<feature type="region of interest" description="Disordered" evidence="1">
    <location>
        <begin position="1"/>
        <end position="30"/>
    </location>
</feature>
<dbReference type="Proteomes" id="UP001596956">
    <property type="component" value="Unassembled WGS sequence"/>
</dbReference>
<proteinExistence type="predicted"/>
<organism evidence="3 4">
    <name type="scientific">Streptomonospora algeriensis</name>
    <dbReference type="NCBI Taxonomy" id="995084"/>
    <lineage>
        <taxon>Bacteria</taxon>
        <taxon>Bacillati</taxon>
        <taxon>Actinomycetota</taxon>
        <taxon>Actinomycetes</taxon>
        <taxon>Streptosporangiales</taxon>
        <taxon>Nocardiopsidaceae</taxon>
        <taxon>Streptomonospora</taxon>
    </lineage>
</organism>
<reference evidence="4" key="1">
    <citation type="journal article" date="2019" name="Int. J. Syst. Evol. Microbiol.">
        <title>The Global Catalogue of Microorganisms (GCM) 10K type strain sequencing project: providing services to taxonomists for standard genome sequencing and annotation.</title>
        <authorList>
            <consortium name="The Broad Institute Genomics Platform"/>
            <consortium name="The Broad Institute Genome Sequencing Center for Infectious Disease"/>
            <person name="Wu L."/>
            <person name="Ma J."/>
        </authorList>
    </citation>
    <scope>NUCLEOTIDE SEQUENCE [LARGE SCALE GENOMIC DNA]</scope>
    <source>
        <strain evidence="4">CCUG 63369</strain>
    </source>
</reference>
<keyword evidence="4" id="KW-1185">Reference proteome</keyword>
<evidence type="ECO:0000313" key="3">
    <source>
        <dbReference type="EMBL" id="MFD0802695.1"/>
    </source>
</evidence>
<name>A0ABW3BI23_9ACTN</name>
<dbReference type="PANTHER" id="PTHR34475">
    <property type="match status" value="1"/>
</dbReference>
<feature type="domain" description="Cytoskeleton protein RodZ-like C-terminal" evidence="2">
    <location>
        <begin position="39"/>
        <end position="108"/>
    </location>
</feature>
<evidence type="ECO:0000259" key="2">
    <source>
        <dbReference type="Pfam" id="PF13464"/>
    </source>
</evidence>
<dbReference type="PANTHER" id="PTHR34475:SF1">
    <property type="entry name" value="CYTOSKELETON PROTEIN RODZ"/>
    <property type="match status" value="1"/>
</dbReference>
<evidence type="ECO:0000256" key="1">
    <source>
        <dbReference type="SAM" id="MobiDB-lite"/>
    </source>
</evidence>
<feature type="non-terminal residue" evidence="3">
    <location>
        <position position="1"/>
    </location>
</feature>
<evidence type="ECO:0000313" key="4">
    <source>
        <dbReference type="Proteomes" id="UP001596956"/>
    </source>
</evidence>
<dbReference type="EMBL" id="JBHTHR010000562">
    <property type="protein sequence ID" value="MFD0802695.1"/>
    <property type="molecule type" value="Genomic_DNA"/>
</dbReference>
<accession>A0ABW3BI23</accession>